<dbReference type="EMBL" id="AP027081">
    <property type="protein sequence ID" value="BDU77354.1"/>
    <property type="molecule type" value="Genomic_DNA"/>
</dbReference>
<protein>
    <submittedName>
        <fullName evidence="6">Patatin family protein</fullName>
    </submittedName>
</protein>
<dbReference type="PANTHER" id="PTHR14226:SF29">
    <property type="entry name" value="NEUROPATHY TARGET ESTERASE SWS"/>
    <property type="match status" value="1"/>
</dbReference>
<dbReference type="GO" id="GO:0016042">
    <property type="term" value="P:lipid catabolic process"/>
    <property type="evidence" value="ECO:0007669"/>
    <property type="project" value="UniProtKB-UniRule"/>
</dbReference>
<evidence type="ECO:0000256" key="3">
    <source>
        <dbReference type="ARBA" id="ARBA00023098"/>
    </source>
</evidence>
<dbReference type="GO" id="GO:0016787">
    <property type="term" value="F:hydrolase activity"/>
    <property type="evidence" value="ECO:0007669"/>
    <property type="project" value="UniProtKB-UniRule"/>
</dbReference>
<dbReference type="PROSITE" id="PS51635">
    <property type="entry name" value="PNPLA"/>
    <property type="match status" value="1"/>
</dbReference>
<accession>A0AA48GW39</accession>
<comment type="caution">
    <text evidence="4">Lacks conserved residue(s) required for the propagation of feature annotation.</text>
</comment>
<keyword evidence="3 4" id="KW-0443">Lipid metabolism</keyword>
<keyword evidence="7" id="KW-1185">Reference proteome</keyword>
<evidence type="ECO:0000313" key="6">
    <source>
        <dbReference type="EMBL" id="BDU77354.1"/>
    </source>
</evidence>
<dbReference type="KEGG" id="msea:METESE_23120"/>
<evidence type="ECO:0000256" key="2">
    <source>
        <dbReference type="ARBA" id="ARBA00022963"/>
    </source>
</evidence>
<dbReference type="RefSeq" id="WP_243333188.1">
    <property type="nucleotide sequence ID" value="NZ_AP027081.1"/>
</dbReference>
<name>A0AA48GW39_9BACT</name>
<feature type="domain" description="PNPLA" evidence="5">
    <location>
        <begin position="10"/>
        <end position="184"/>
    </location>
</feature>
<dbReference type="PANTHER" id="PTHR14226">
    <property type="entry name" value="NEUROPATHY TARGET ESTERASE/SWISS CHEESE D.MELANOGASTER"/>
    <property type="match status" value="1"/>
</dbReference>
<dbReference type="Gene3D" id="3.40.1090.10">
    <property type="entry name" value="Cytosolic phospholipase A2 catalytic domain"/>
    <property type="match status" value="2"/>
</dbReference>
<feature type="active site" description="Proton acceptor" evidence="4">
    <location>
        <position position="171"/>
    </location>
</feature>
<evidence type="ECO:0000256" key="4">
    <source>
        <dbReference type="PROSITE-ProRule" id="PRU01161"/>
    </source>
</evidence>
<reference evidence="6" key="1">
    <citation type="journal article" date="2023" name="Int. J. Syst. Evol. Microbiol.">
        <title>Mesoterricola silvestris gen. nov., sp. nov., Mesoterricola sediminis sp. nov., Geothrix oryzae sp. nov., Geothrix edaphica sp. nov., Geothrix rubra sp. nov., and Geothrix limicola sp. nov., six novel members of Acidobacteriota isolated from soils.</title>
        <authorList>
            <person name="Itoh H."/>
            <person name="Sugisawa Y."/>
            <person name="Mise K."/>
            <person name="Xu Z."/>
            <person name="Kuniyasu M."/>
            <person name="Ushijima N."/>
            <person name="Kawano K."/>
            <person name="Kobayashi E."/>
            <person name="Shiratori Y."/>
            <person name="Masuda Y."/>
            <person name="Senoo K."/>
        </authorList>
    </citation>
    <scope>NUCLEOTIDE SEQUENCE</scope>
    <source>
        <strain evidence="6">W786</strain>
    </source>
</reference>
<proteinExistence type="predicted"/>
<dbReference type="Proteomes" id="UP001228113">
    <property type="component" value="Chromosome"/>
</dbReference>
<gene>
    <name evidence="6" type="ORF">METESE_23120</name>
</gene>
<organism evidence="6 7">
    <name type="scientific">Mesoterricola sediminis</name>
    <dbReference type="NCBI Taxonomy" id="2927980"/>
    <lineage>
        <taxon>Bacteria</taxon>
        <taxon>Pseudomonadati</taxon>
        <taxon>Acidobacteriota</taxon>
        <taxon>Holophagae</taxon>
        <taxon>Holophagales</taxon>
        <taxon>Holophagaceae</taxon>
        <taxon>Mesoterricola</taxon>
    </lineage>
</organism>
<feature type="active site" description="Nucleophile" evidence="4">
    <location>
        <position position="43"/>
    </location>
</feature>
<dbReference type="InterPro" id="IPR002641">
    <property type="entry name" value="PNPLA_dom"/>
</dbReference>
<evidence type="ECO:0000313" key="7">
    <source>
        <dbReference type="Proteomes" id="UP001228113"/>
    </source>
</evidence>
<dbReference type="SUPFAM" id="SSF52151">
    <property type="entry name" value="FabD/lysophospholipase-like"/>
    <property type="match status" value="1"/>
</dbReference>
<dbReference type="Pfam" id="PF01734">
    <property type="entry name" value="Patatin"/>
    <property type="match status" value="1"/>
</dbReference>
<feature type="short sequence motif" description="GXSXG" evidence="4">
    <location>
        <begin position="41"/>
        <end position="45"/>
    </location>
</feature>
<sequence>MTAGRRKVALVIGAGSVKCAASLGLQEVLAREGIGVDMVVGCSAGAIYASLIAAGRGADESAAMTARLWTREVTSQRDPYALLRALFGGLFGRGQAFGLRKDALILQRLREAFGDMRIEDAGIPLYITATDLANGEQAVLDSGSVVDAIRASISLPYIFKPHRVGERMLIDGFMSDPLPVNVAIREGAGVIVAMGFESPYQRRFDALGRFSFQLSSIMTNNLLRSRFAMHSLSHHAEIILVAPEFEKRVHLFDTAKIPYVIEEGRRAAEAQVPYLRRLLAAAG</sequence>
<keyword evidence="1 4" id="KW-0378">Hydrolase</keyword>
<evidence type="ECO:0000256" key="1">
    <source>
        <dbReference type="ARBA" id="ARBA00022801"/>
    </source>
</evidence>
<keyword evidence="2 4" id="KW-0442">Lipid degradation</keyword>
<dbReference type="InterPro" id="IPR050301">
    <property type="entry name" value="NTE"/>
</dbReference>
<evidence type="ECO:0000259" key="5">
    <source>
        <dbReference type="PROSITE" id="PS51635"/>
    </source>
</evidence>
<dbReference type="InterPro" id="IPR016035">
    <property type="entry name" value="Acyl_Trfase/lysoPLipase"/>
</dbReference>
<dbReference type="AlphaFoldDB" id="A0AA48GW39"/>